<organism evidence="5 6">
    <name type="scientific">Actinacidiphila guanduensis</name>
    <dbReference type="NCBI Taxonomy" id="310781"/>
    <lineage>
        <taxon>Bacteria</taxon>
        <taxon>Bacillati</taxon>
        <taxon>Actinomycetota</taxon>
        <taxon>Actinomycetes</taxon>
        <taxon>Kitasatosporales</taxon>
        <taxon>Streptomycetaceae</taxon>
        <taxon>Actinacidiphila</taxon>
    </lineage>
</organism>
<name>A0A1H0J0K1_9ACTN</name>
<evidence type="ECO:0000256" key="2">
    <source>
        <dbReference type="ARBA" id="ARBA00022598"/>
    </source>
</evidence>
<reference evidence="5 6" key="1">
    <citation type="submission" date="2016-10" db="EMBL/GenBank/DDBJ databases">
        <authorList>
            <person name="de Groot N.N."/>
        </authorList>
    </citation>
    <scope>NUCLEOTIDE SEQUENCE [LARGE SCALE GENOMIC DNA]</scope>
    <source>
        <strain evidence="5 6">CGMCC 4.2022</strain>
    </source>
</reference>
<sequence length="525" mass="57377">MAAPSTETIAARSALHAARRPDHPAILCDGREVGYAQLHRDSNRTAHALRAAGLARGDRIAYLGRENEHYYDLALGCAKTGVVLVPINWRLTAGEVDHILRDSGAKLAFVQGEFRAALERSRDGLPNLRQVVRFDGAGHRAEGFLAWKGDVPDTDPSGDLEPALHTDDPMVQMYTSGTSGLPKGVVLAHRTFFAFIDQMQRAGCDWIDWRPVDRTLICFPGLHSAGMAWFMHAFNVGATSVIMETFVAEEAVRLIPKHAVTTMWAAPAMLDMMMAERDAGPQTFASLRKVVYGGAPISPSQLARCRESFGCELAQMYAAAETGSVVTCLTPADHAQDNPRLTSAGRPCPGNRVRILDEEGNELPAGTIGQVSVWSPAHFLEYWQQPENTAKALQDGWLKLGDAGYLDEDGYLFLCDRINDTIIVAGQNIYPVEVENALRAHEAVADVAVVGVPDPRWGETVRACVVLAPGHQVGGRDLMVFLRGRLADFKIPTSYDFLPELPRNPTGKVLRRELRQRIAAETAAP</sequence>
<feature type="domain" description="AMP-dependent synthetase/ligase" evidence="3">
    <location>
        <begin position="16"/>
        <end position="383"/>
    </location>
</feature>
<accession>A0A1H0J0K1</accession>
<feature type="domain" description="AMP-binding enzyme C-terminal" evidence="4">
    <location>
        <begin position="433"/>
        <end position="508"/>
    </location>
</feature>
<dbReference type="SUPFAM" id="SSF56801">
    <property type="entry name" value="Acetyl-CoA synthetase-like"/>
    <property type="match status" value="1"/>
</dbReference>
<dbReference type="Gene3D" id="3.40.50.12780">
    <property type="entry name" value="N-terminal domain of ligase-like"/>
    <property type="match status" value="1"/>
</dbReference>
<dbReference type="InterPro" id="IPR045851">
    <property type="entry name" value="AMP-bd_C_sf"/>
</dbReference>
<dbReference type="Pfam" id="PF13193">
    <property type="entry name" value="AMP-binding_C"/>
    <property type="match status" value="1"/>
</dbReference>
<dbReference type="RefSeq" id="WP_093786089.1">
    <property type="nucleotide sequence ID" value="NZ_FNIE01000009.1"/>
</dbReference>
<dbReference type="FunFam" id="3.30.300.30:FF:000008">
    <property type="entry name" value="2,3-dihydroxybenzoate-AMP ligase"/>
    <property type="match status" value="1"/>
</dbReference>
<dbReference type="GO" id="GO:0006631">
    <property type="term" value="P:fatty acid metabolic process"/>
    <property type="evidence" value="ECO:0007669"/>
    <property type="project" value="TreeGrafter"/>
</dbReference>
<evidence type="ECO:0000259" key="4">
    <source>
        <dbReference type="Pfam" id="PF13193"/>
    </source>
</evidence>
<protein>
    <submittedName>
        <fullName evidence="5">Fatty-acyl-CoA synthase</fullName>
    </submittedName>
</protein>
<evidence type="ECO:0000256" key="1">
    <source>
        <dbReference type="ARBA" id="ARBA00006432"/>
    </source>
</evidence>
<gene>
    <name evidence="5" type="ORF">SAMN05216259_109194</name>
</gene>
<dbReference type="Proteomes" id="UP000199341">
    <property type="component" value="Unassembled WGS sequence"/>
</dbReference>
<proteinExistence type="inferred from homology"/>
<dbReference type="AlphaFoldDB" id="A0A1H0J0K1"/>
<dbReference type="EMBL" id="FNIE01000009">
    <property type="protein sequence ID" value="SDO37298.1"/>
    <property type="molecule type" value="Genomic_DNA"/>
</dbReference>
<dbReference type="PANTHER" id="PTHR43201">
    <property type="entry name" value="ACYL-COA SYNTHETASE"/>
    <property type="match status" value="1"/>
</dbReference>
<dbReference type="InterPro" id="IPR000873">
    <property type="entry name" value="AMP-dep_synth/lig_dom"/>
</dbReference>
<comment type="similarity">
    <text evidence="1">Belongs to the ATP-dependent AMP-binding enzyme family.</text>
</comment>
<dbReference type="NCBIfam" id="NF004837">
    <property type="entry name" value="PRK06187.1"/>
    <property type="match status" value="1"/>
</dbReference>
<dbReference type="InterPro" id="IPR025110">
    <property type="entry name" value="AMP-bd_C"/>
</dbReference>
<dbReference type="Gene3D" id="3.30.300.30">
    <property type="match status" value="1"/>
</dbReference>
<dbReference type="InterPro" id="IPR042099">
    <property type="entry name" value="ANL_N_sf"/>
</dbReference>
<dbReference type="STRING" id="310781.SAMN05216259_109194"/>
<dbReference type="OrthoDB" id="9803968at2"/>
<evidence type="ECO:0000313" key="5">
    <source>
        <dbReference type="EMBL" id="SDO37298.1"/>
    </source>
</evidence>
<dbReference type="Pfam" id="PF00501">
    <property type="entry name" value="AMP-binding"/>
    <property type="match status" value="1"/>
</dbReference>
<dbReference type="GO" id="GO:0031956">
    <property type="term" value="F:medium-chain fatty acid-CoA ligase activity"/>
    <property type="evidence" value="ECO:0007669"/>
    <property type="project" value="TreeGrafter"/>
</dbReference>
<evidence type="ECO:0000259" key="3">
    <source>
        <dbReference type="Pfam" id="PF00501"/>
    </source>
</evidence>
<dbReference type="PANTHER" id="PTHR43201:SF5">
    <property type="entry name" value="MEDIUM-CHAIN ACYL-COA LIGASE ACSF2, MITOCHONDRIAL"/>
    <property type="match status" value="1"/>
</dbReference>
<keyword evidence="2" id="KW-0436">Ligase</keyword>
<evidence type="ECO:0000313" key="6">
    <source>
        <dbReference type="Proteomes" id="UP000199341"/>
    </source>
</evidence>
<keyword evidence="6" id="KW-1185">Reference proteome</keyword>